<evidence type="ECO:0000256" key="1">
    <source>
        <dbReference type="SAM" id="MobiDB-lite"/>
    </source>
</evidence>
<feature type="compositionally biased region" description="Low complexity" evidence="1">
    <location>
        <begin position="179"/>
        <end position="191"/>
    </location>
</feature>
<feature type="compositionally biased region" description="Basic and acidic residues" evidence="1">
    <location>
        <begin position="414"/>
        <end position="441"/>
    </location>
</feature>
<protein>
    <submittedName>
        <fullName evidence="2">Uncharacterized protein</fullName>
    </submittedName>
</protein>
<feature type="region of interest" description="Disordered" evidence="1">
    <location>
        <begin position="112"/>
        <end position="510"/>
    </location>
</feature>
<keyword evidence="3" id="KW-1185">Reference proteome</keyword>
<proteinExistence type="predicted"/>
<evidence type="ECO:0000313" key="3">
    <source>
        <dbReference type="Proteomes" id="UP001465976"/>
    </source>
</evidence>
<dbReference type="EMBL" id="JBAHYK010002208">
    <property type="protein sequence ID" value="KAL0565575.1"/>
    <property type="molecule type" value="Genomic_DNA"/>
</dbReference>
<feature type="compositionally biased region" description="Polar residues" evidence="1">
    <location>
        <begin position="299"/>
        <end position="313"/>
    </location>
</feature>
<gene>
    <name evidence="2" type="ORF">V5O48_016451</name>
</gene>
<dbReference type="Proteomes" id="UP001465976">
    <property type="component" value="Unassembled WGS sequence"/>
</dbReference>
<reference evidence="2 3" key="1">
    <citation type="submission" date="2024-02" db="EMBL/GenBank/DDBJ databases">
        <title>A draft genome for the cacao thread blight pathogen Marasmius crinis-equi.</title>
        <authorList>
            <person name="Cohen S.P."/>
            <person name="Baruah I.K."/>
            <person name="Amoako-Attah I."/>
            <person name="Bukari Y."/>
            <person name="Meinhardt L.W."/>
            <person name="Bailey B.A."/>
        </authorList>
    </citation>
    <scope>NUCLEOTIDE SEQUENCE [LARGE SCALE GENOMIC DNA]</scope>
    <source>
        <strain evidence="2 3">GH-76</strain>
    </source>
</reference>
<feature type="compositionally biased region" description="Basic and acidic residues" evidence="1">
    <location>
        <begin position="118"/>
        <end position="127"/>
    </location>
</feature>
<name>A0ABR3ERN2_9AGAR</name>
<feature type="compositionally biased region" description="Polar residues" evidence="1">
    <location>
        <begin position="1"/>
        <end position="21"/>
    </location>
</feature>
<feature type="compositionally biased region" description="Polar residues" evidence="1">
    <location>
        <begin position="244"/>
        <end position="255"/>
    </location>
</feature>
<evidence type="ECO:0000313" key="2">
    <source>
        <dbReference type="EMBL" id="KAL0565575.1"/>
    </source>
</evidence>
<comment type="caution">
    <text evidence="2">The sequence shown here is derived from an EMBL/GenBank/DDBJ whole genome shotgun (WGS) entry which is preliminary data.</text>
</comment>
<feature type="compositionally biased region" description="Polar residues" evidence="1">
    <location>
        <begin position="203"/>
        <end position="222"/>
    </location>
</feature>
<feature type="compositionally biased region" description="Polar residues" evidence="1">
    <location>
        <begin position="267"/>
        <end position="279"/>
    </location>
</feature>
<feature type="region of interest" description="Disordered" evidence="1">
    <location>
        <begin position="1"/>
        <end position="25"/>
    </location>
</feature>
<feature type="compositionally biased region" description="Polar residues" evidence="1">
    <location>
        <begin position="130"/>
        <end position="141"/>
    </location>
</feature>
<organism evidence="2 3">
    <name type="scientific">Marasmius crinis-equi</name>
    <dbReference type="NCBI Taxonomy" id="585013"/>
    <lineage>
        <taxon>Eukaryota</taxon>
        <taxon>Fungi</taxon>
        <taxon>Dikarya</taxon>
        <taxon>Basidiomycota</taxon>
        <taxon>Agaricomycotina</taxon>
        <taxon>Agaricomycetes</taxon>
        <taxon>Agaricomycetidae</taxon>
        <taxon>Agaricales</taxon>
        <taxon>Marasmiineae</taxon>
        <taxon>Marasmiaceae</taxon>
        <taxon>Marasmius</taxon>
    </lineage>
</organism>
<sequence>MSNPTSHVSRSPSLSSFYSTKPKSRDLQVLEPDDEWKQELHVKIETTLMALVVDAEAKKENDLKELPQDRVRIEGEFQSTIMSIRKLAKVQFLEELERYREEKAYTLGLNMGPNWQEKVSKEQEAILKKIQSNQGSATDATSGDMDDSKSKQEGSGVSIPTSMSPLDIQSTSSPHPQRSEPTTSTRSPSSDRIVEKHMKTATPPLSQSPLSNRSKPASSATEPLSAREGPDGEASAGLNRRPSLPSTPASRTQPYRHTPDRQPERPTGSTPHPSSSFTSKPEIWIPPAAESSPQPPQRRGSTASIRSIGSTHRSAMVDVIPESTTQGDTARYMEEEKRKINAAEQQWKGHNAGREKERVRGEDKGREKEKEVEREKEKERTEHIQKASVARKISVGEINQLAAEENTKMSQEMNAKESEVRDRTSREEEKKQNDGELKQQETEPVSPDSLSSSPAQARRPPTPPMNTKPIHRQPSFARVPDGRYYAPQPGPSLLSSSRPSEPSPIASSPE</sequence>
<feature type="compositionally biased region" description="Polar residues" evidence="1">
    <location>
        <begin position="153"/>
        <end position="175"/>
    </location>
</feature>
<feature type="compositionally biased region" description="Basic and acidic residues" evidence="1">
    <location>
        <begin position="352"/>
        <end position="385"/>
    </location>
</feature>
<feature type="compositionally biased region" description="Basic and acidic residues" evidence="1">
    <location>
        <begin position="331"/>
        <end position="341"/>
    </location>
</feature>
<feature type="compositionally biased region" description="Low complexity" evidence="1">
    <location>
        <begin position="491"/>
        <end position="510"/>
    </location>
</feature>
<accession>A0ABR3ERN2</accession>
<feature type="non-terminal residue" evidence="2">
    <location>
        <position position="510"/>
    </location>
</feature>